<comment type="caution">
    <text evidence="2">The sequence shown here is derived from an EMBL/GenBank/DDBJ whole genome shotgun (WGS) entry which is preliminary data.</text>
</comment>
<dbReference type="CDD" id="cd00303">
    <property type="entry name" value="retropepsin_like"/>
    <property type="match status" value="1"/>
</dbReference>
<keyword evidence="3" id="KW-1185">Reference proteome</keyword>
<protein>
    <submittedName>
        <fullName evidence="2">Uncharacterized protein</fullName>
    </submittedName>
</protein>
<evidence type="ECO:0000256" key="1">
    <source>
        <dbReference type="SAM" id="MobiDB-lite"/>
    </source>
</evidence>
<dbReference type="SUPFAM" id="SSF50630">
    <property type="entry name" value="Acid proteases"/>
    <property type="match status" value="1"/>
</dbReference>
<name>A0ABQ8I6K4_9ROSI</name>
<gene>
    <name evidence="2" type="ORF">JRO89_XS04G0228500</name>
</gene>
<dbReference type="Gene3D" id="2.40.70.10">
    <property type="entry name" value="Acid Proteases"/>
    <property type="match status" value="1"/>
</dbReference>
<dbReference type="EMBL" id="JAFEMO010000004">
    <property type="protein sequence ID" value="KAH7572255.1"/>
    <property type="molecule type" value="Genomic_DNA"/>
</dbReference>
<feature type="compositionally biased region" description="Polar residues" evidence="1">
    <location>
        <begin position="1"/>
        <end position="11"/>
    </location>
</feature>
<sequence length="302" mass="33535">MMFNKMSTRMEQNAGPRTPEMGETSAAPSQRHGSIAQPQIERTCENRCTSCKTYNSTAIGLVRLYEARELSHKRANSGTSRTALQTRSFTGPAPNKISPLIKKLTPEEVNETRKKGLCFRYNEKFGPGHQCKKLFTIQAVLEESDSDVEMEVEEGNEEAVLDTPEISVHAIAGLRAPKTMQVGGSMQSKSVTVLIDSGNTHNFISESAARRVGLQPKTEGKMEVMVASGEKLNCPDKCSNVQLKLQRIPIVAEFFILPLEGYDIVMGTQWLQTLGPIQWDFSKLYMTFCLNGRKVTLQGLNN</sequence>
<accession>A0ABQ8I6K4</accession>
<feature type="compositionally biased region" description="Polar residues" evidence="1">
    <location>
        <begin position="76"/>
        <end position="89"/>
    </location>
</feature>
<dbReference type="Proteomes" id="UP000827721">
    <property type="component" value="Unassembled WGS sequence"/>
</dbReference>
<evidence type="ECO:0000313" key="2">
    <source>
        <dbReference type="EMBL" id="KAH7572255.1"/>
    </source>
</evidence>
<feature type="region of interest" description="Disordered" evidence="1">
    <location>
        <begin position="1"/>
        <end position="37"/>
    </location>
</feature>
<reference evidence="2 3" key="1">
    <citation type="submission" date="2021-02" db="EMBL/GenBank/DDBJ databases">
        <title>Plant Genome Project.</title>
        <authorList>
            <person name="Zhang R.-G."/>
        </authorList>
    </citation>
    <scope>NUCLEOTIDE SEQUENCE [LARGE SCALE GENOMIC DNA]</scope>
    <source>
        <tissue evidence="2">Leaves</tissue>
    </source>
</reference>
<organism evidence="2 3">
    <name type="scientific">Xanthoceras sorbifolium</name>
    <dbReference type="NCBI Taxonomy" id="99658"/>
    <lineage>
        <taxon>Eukaryota</taxon>
        <taxon>Viridiplantae</taxon>
        <taxon>Streptophyta</taxon>
        <taxon>Embryophyta</taxon>
        <taxon>Tracheophyta</taxon>
        <taxon>Spermatophyta</taxon>
        <taxon>Magnoliopsida</taxon>
        <taxon>eudicotyledons</taxon>
        <taxon>Gunneridae</taxon>
        <taxon>Pentapetalae</taxon>
        <taxon>rosids</taxon>
        <taxon>malvids</taxon>
        <taxon>Sapindales</taxon>
        <taxon>Sapindaceae</taxon>
        <taxon>Xanthoceroideae</taxon>
        <taxon>Xanthoceras</taxon>
    </lineage>
</organism>
<dbReference type="Pfam" id="PF08284">
    <property type="entry name" value="RVP_2"/>
    <property type="match status" value="1"/>
</dbReference>
<proteinExistence type="predicted"/>
<feature type="region of interest" description="Disordered" evidence="1">
    <location>
        <begin position="76"/>
        <end position="98"/>
    </location>
</feature>
<dbReference type="InterPro" id="IPR021109">
    <property type="entry name" value="Peptidase_aspartic_dom_sf"/>
</dbReference>
<evidence type="ECO:0000313" key="3">
    <source>
        <dbReference type="Proteomes" id="UP000827721"/>
    </source>
</evidence>